<evidence type="ECO:0000256" key="4">
    <source>
        <dbReference type="ARBA" id="ARBA00020367"/>
    </source>
</evidence>
<keyword evidence="7 12" id="KW-0067">ATP-binding</keyword>
<dbReference type="NCBIfam" id="TIGR00878">
    <property type="entry name" value="purM"/>
    <property type="match status" value="1"/>
</dbReference>
<sequence length="348" mass="37403">MANAYKNAGVDIDAGYESVNRIKKHVERTKRKGMLGSLGGFGGMFDLSELGLKEPVLVSGTDGVGTKLKLAFMADKHDTIGIDCVAMCVNDIIVQGAEPLYFLDYIACGKAVPEKIESIVKGVADGCEMAGAGLTGGETAEMPGLYEADEYDIAGFAVGACEKSKIITGDEISEGNRLVGLASSGIHSNGYSLVRKLFFEDHSYELGTYLPQLESTLGDALLTPTRIYVKPVLEALKKFSIKGMSHITGGGFIENIPRMLPEGLGADIDSTKWKQPRLFSIMEELGSIPHQEMYNIFNMGIGFVIAVDASEAEEAVNFFNEIGEEAYLIGEVTAGDGVRIIEGDRQED</sequence>
<dbReference type="Gene3D" id="3.30.1330.10">
    <property type="entry name" value="PurM-like, N-terminal domain"/>
    <property type="match status" value="1"/>
</dbReference>
<dbReference type="RefSeq" id="WP_119546798.1">
    <property type="nucleotide sequence ID" value="NZ_QXIR01000012.1"/>
</dbReference>
<dbReference type="Gene3D" id="3.90.650.10">
    <property type="entry name" value="PurM-like C-terminal domain"/>
    <property type="match status" value="1"/>
</dbReference>
<keyword evidence="12" id="KW-0658">Purine biosynthesis</keyword>
<feature type="domain" description="PurM-like C-terminal" evidence="14">
    <location>
        <begin position="174"/>
        <end position="340"/>
    </location>
</feature>
<evidence type="ECO:0000256" key="2">
    <source>
        <dbReference type="ARBA" id="ARBA00010280"/>
    </source>
</evidence>
<comment type="subcellular location">
    <subcellularLocation>
        <location evidence="12">Cytoplasm</location>
    </subcellularLocation>
</comment>
<dbReference type="FunFam" id="3.30.1330.10:FF:000001">
    <property type="entry name" value="Phosphoribosylformylglycinamidine cyclo-ligase"/>
    <property type="match status" value="1"/>
</dbReference>
<dbReference type="HAMAP" id="MF_00741">
    <property type="entry name" value="AIRS"/>
    <property type="match status" value="1"/>
</dbReference>
<dbReference type="Proteomes" id="UP000265801">
    <property type="component" value="Unassembled WGS sequence"/>
</dbReference>
<evidence type="ECO:0000256" key="1">
    <source>
        <dbReference type="ARBA" id="ARBA00004686"/>
    </source>
</evidence>
<dbReference type="PANTHER" id="PTHR10520:SF12">
    <property type="entry name" value="TRIFUNCTIONAL PURINE BIOSYNTHETIC PROTEIN ADENOSINE-3"/>
    <property type="match status" value="1"/>
</dbReference>
<keyword evidence="16" id="KW-1185">Reference proteome</keyword>
<evidence type="ECO:0000256" key="10">
    <source>
        <dbReference type="ARBA" id="ARBA00033093"/>
    </source>
</evidence>
<evidence type="ECO:0000256" key="3">
    <source>
        <dbReference type="ARBA" id="ARBA00013047"/>
    </source>
</evidence>
<dbReference type="EMBL" id="QXIR01000012">
    <property type="protein sequence ID" value="RIW33951.1"/>
    <property type="molecule type" value="Genomic_DNA"/>
</dbReference>
<dbReference type="AlphaFoldDB" id="A0A3A1QYP8"/>
<dbReference type="SUPFAM" id="SSF56042">
    <property type="entry name" value="PurM C-terminal domain-like"/>
    <property type="match status" value="1"/>
</dbReference>
<comment type="catalytic activity">
    <reaction evidence="11 12">
        <text>2-formamido-N(1)-(5-O-phospho-beta-D-ribosyl)acetamidine + ATP = 5-amino-1-(5-phospho-beta-D-ribosyl)imidazole + ADP + phosphate + H(+)</text>
        <dbReference type="Rhea" id="RHEA:23032"/>
        <dbReference type="ChEBI" id="CHEBI:15378"/>
        <dbReference type="ChEBI" id="CHEBI:30616"/>
        <dbReference type="ChEBI" id="CHEBI:43474"/>
        <dbReference type="ChEBI" id="CHEBI:137981"/>
        <dbReference type="ChEBI" id="CHEBI:147287"/>
        <dbReference type="ChEBI" id="CHEBI:456216"/>
        <dbReference type="EC" id="6.3.3.1"/>
    </reaction>
</comment>
<dbReference type="GO" id="GO:0046084">
    <property type="term" value="P:adenine biosynthetic process"/>
    <property type="evidence" value="ECO:0007669"/>
    <property type="project" value="TreeGrafter"/>
</dbReference>
<gene>
    <name evidence="12" type="primary">purM</name>
    <name evidence="15" type="ORF">D3H55_10145</name>
</gene>
<evidence type="ECO:0000256" key="6">
    <source>
        <dbReference type="ARBA" id="ARBA00022741"/>
    </source>
</evidence>
<dbReference type="OrthoDB" id="9802507at2"/>
<evidence type="ECO:0000256" key="11">
    <source>
        <dbReference type="ARBA" id="ARBA00049057"/>
    </source>
</evidence>
<comment type="caution">
    <text evidence="15">The sequence shown here is derived from an EMBL/GenBank/DDBJ whole genome shotgun (WGS) entry which is preliminary data.</text>
</comment>
<dbReference type="InterPro" id="IPR036921">
    <property type="entry name" value="PurM-like_N_sf"/>
</dbReference>
<evidence type="ECO:0000256" key="12">
    <source>
        <dbReference type="HAMAP-Rule" id="MF_00741"/>
    </source>
</evidence>
<reference evidence="15 16" key="1">
    <citation type="submission" date="2018-09" db="EMBL/GenBank/DDBJ databases">
        <title>Bacillus saliacetes sp. nov., isolated from Thai shrimp paste (Ka-pi).</title>
        <authorList>
            <person name="Daroonpunt R."/>
            <person name="Tanasupawat S."/>
            <person name="Yiamsombut S."/>
        </authorList>
    </citation>
    <scope>NUCLEOTIDE SEQUENCE [LARGE SCALE GENOMIC DNA]</scope>
    <source>
        <strain evidence="15 16">SKP7-4</strain>
    </source>
</reference>
<dbReference type="Pfam" id="PF00586">
    <property type="entry name" value="AIRS"/>
    <property type="match status" value="1"/>
</dbReference>
<comment type="similarity">
    <text evidence="2 12">Belongs to the AIR synthase family.</text>
</comment>
<dbReference type="SUPFAM" id="SSF55326">
    <property type="entry name" value="PurM N-terminal domain-like"/>
    <property type="match status" value="1"/>
</dbReference>
<evidence type="ECO:0000256" key="8">
    <source>
        <dbReference type="ARBA" id="ARBA00031908"/>
    </source>
</evidence>
<dbReference type="FunFam" id="3.90.650.10:FF:000001">
    <property type="entry name" value="Phosphoribosylformylglycinamidine cyclo-ligase"/>
    <property type="match status" value="1"/>
</dbReference>
<dbReference type="InterPro" id="IPR016188">
    <property type="entry name" value="PurM-like_N"/>
</dbReference>
<dbReference type="InterPro" id="IPR036676">
    <property type="entry name" value="PurM-like_C_sf"/>
</dbReference>
<organism evidence="15 16">
    <name type="scientific">Bacillus salacetis</name>
    <dbReference type="NCBI Taxonomy" id="2315464"/>
    <lineage>
        <taxon>Bacteria</taxon>
        <taxon>Bacillati</taxon>
        <taxon>Bacillota</taxon>
        <taxon>Bacilli</taxon>
        <taxon>Bacillales</taxon>
        <taxon>Bacillaceae</taxon>
        <taxon>Bacillus</taxon>
    </lineage>
</organism>
<keyword evidence="6 12" id="KW-0547">Nucleotide-binding</keyword>
<dbReference type="GO" id="GO:0005829">
    <property type="term" value="C:cytosol"/>
    <property type="evidence" value="ECO:0007669"/>
    <property type="project" value="TreeGrafter"/>
</dbReference>
<dbReference type="InterPro" id="IPR010918">
    <property type="entry name" value="PurM-like_C_dom"/>
</dbReference>
<evidence type="ECO:0000259" key="14">
    <source>
        <dbReference type="Pfam" id="PF02769"/>
    </source>
</evidence>
<dbReference type="GO" id="GO:0004641">
    <property type="term" value="F:phosphoribosylformylglycinamidine cyclo-ligase activity"/>
    <property type="evidence" value="ECO:0007669"/>
    <property type="project" value="UniProtKB-UniRule"/>
</dbReference>
<keyword evidence="5 12" id="KW-0436">Ligase</keyword>
<protein>
    <recommendedName>
        <fullName evidence="4 12">Phosphoribosylformylglycinamidine cyclo-ligase</fullName>
        <ecNumber evidence="3 12">6.3.3.1</ecNumber>
    </recommendedName>
    <alternativeName>
        <fullName evidence="9 12">AIR synthase</fullName>
    </alternativeName>
    <alternativeName>
        <fullName evidence="10 12">AIRS</fullName>
    </alternativeName>
    <alternativeName>
        <fullName evidence="8 12">Phosphoribosyl-aminoimidazole synthetase</fullName>
    </alternativeName>
</protein>
<dbReference type="GO" id="GO:0005524">
    <property type="term" value="F:ATP binding"/>
    <property type="evidence" value="ECO:0007669"/>
    <property type="project" value="UniProtKB-KW"/>
</dbReference>
<evidence type="ECO:0000256" key="7">
    <source>
        <dbReference type="ARBA" id="ARBA00022840"/>
    </source>
</evidence>
<dbReference type="InterPro" id="IPR004733">
    <property type="entry name" value="PurM_cligase"/>
</dbReference>
<proteinExistence type="inferred from homology"/>
<accession>A0A3A1QYP8</accession>
<name>A0A3A1QYP8_9BACI</name>
<dbReference type="CDD" id="cd02196">
    <property type="entry name" value="PurM"/>
    <property type="match status" value="1"/>
</dbReference>
<evidence type="ECO:0000256" key="9">
    <source>
        <dbReference type="ARBA" id="ARBA00032931"/>
    </source>
</evidence>
<dbReference type="PANTHER" id="PTHR10520">
    <property type="entry name" value="TRIFUNCTIONAL PURINE BIOSYNTHETIC PROTEIN ADENOSINE-3-RELATED"/>
    <property type="match status" value="1"/>
</dbReference>
<evidence type="ECO:0000313" key="16">
    <source>
        <dbReference type="Proteomes" id="UP000265801"/>
    </source>
</evidence>
<evidence type="ECO:0000313" key="15">
    <source>
        <dbReference type="EMBL" id="RIW33951.1"/>
    </source>
</evidence>
<feature type="domain" description="PurM-like N-terminal" evidence="13">
    <location>
        <begin position="56"/>
        <end position="160"/>
    </location>
</feature>
<evidence type="ECO:0000256" key="5">
    <source>
        <dbReference type="ARBA" id="ARBA00022598"/>
    </source>
</evidence>
<dbReference type="UniPathway" id="UPA00074">
    <property type="reaction ID" value="UER00129"/>
</dbReference>
<evidence type="ECO:0000259" key="13">
    <source>
        <dbReference type="Pfam" id="PF00586"/>
    </source>
</evidence>
<dbReference type="GO" id="GO:0006189">
    <property type="term" value="P:'de novo' IMP biosynthetic process"/>
    <property type="evidence" value="ECO:0007669"/>
    <property type="project" value="UniProtKB-UniRule"/>
</dbReference>
<comment type="pathway">
    <text evidence="1 12">Purine metabolism; IMP biosynthesis via de novo pathway; 5-amino-1-(5-phospho-D-ribosyl)imidazole from N(2)-formyl-N(1)-(5-phospho-D-ribosyl)glycinamide: step 2/2.</text>
</comment>
<dbReference type="EC" id="6.3.3.1" evidence="3 12"/>
<dbReference type="GO" id="GO:0004637">
    <property type="term" value="F:phosphoribosylamine-glycine ligase activity"/>
    <property type="evidence" value="ECO:0007669"/>
    <property type="project" value="TreeGrafter"/>
</dbReference>
<dbReference type="Pfam" id="PF02769">
    <property type="entry name" value="AIRS_C"/>
    <property type="match status" value="1"/>
</dbReference>
<keyword evidence="12" id="KW-0963">Cytoplasm</keyword>